<comment type="similarity">
    <text evidence="7">Belongs to the protein kinase superfamily. Tyr protein kinase family.</text>
</comment>
<reference evidence="11" key="1">
    <citation type="journal article" date="2015" name="Nat. Genet.">
        <title>The genome and transcriptome of the zoonotic hookworm Ancylostoma ceylanicum identify infection-specific gene families.</title>
        <authorList>
            <person name="Schwarz E.M."/>
            <person name="Hu Y."/>
            <person name="Antoshechkin I."/>
            <person name="Miller M.M."/>
            <person name="Sternberg P.W."/>
            <person name="Aroian R.V."/>
        </authorList>
    </citation>
    <scope>NUCLEOTIDE SEQUENCE</scope>
    <source>
        <strain evidence="11">HY135</strain>
    </source>
</reference>
<dbReference type="CDD" id="cd10361">
    <property type="entry name" value="SH2_Fps_family"/>
    <property type="match status" value="1"/>
</dbReference>
<evidence type="ECO:0000256" key="5">
    <source>
        <dbReference type="ARBA" id="ARBA00023137"/>
    </source>
</evidence>
<keyword evidence="11" id="KW-1185">Reference proteome</keyword>
<keyword evidence="4 7" id="KW-0067">ATP-binding</keyword>
<dbReference type="InterPro" id="IPR001245">
    <property type="entry name" value="Ser-Thr/Tyr_kinase_cat_dom"/>
</dbReference>
<dbReference type="InterPro" id="IPR000980">
    <property type="entry name" value="SH2"/>
</dbReference>
<dbReference type="PROSITE" id="PS50011">
    <property type="entry name" value="PROTEIN_KINASE_DOM"/>
    <property type="match status" value="1"/>
</dbReference>
<dbReference type="InterPro" id="IPR035849">
    <property type="entry name" value="Fes/Fps/Fer_SH2"/>
</dbReference>
<dbReference type="PROSITE" id="PS50001">
    <property type="entry name" value="SH2"/>
    <property type="match status" value="1"/>
</dbReference>
<gene>
    <name evidence="10" type="primary">Acey_s0232.g3039</name>
    <name evidence="10" type="ORF">Y032_0232g3039</name>
</gene>
<evidence type="ECO:0000256" key="6">
    <source>
        <dbReference type="PROSITE-ProRule" id="PRU00191"/>
    </source>
</evidence>
<evidence type="ECO:0000313" key="11">
    <source>
        <dbReference type="Proteomes" id="UP000024635"/>
    </source>
</evidence>
<feature type="domain" description="Protein kinase" evidence="9">
    <location>
        <begin position="147"/>
        <end position="338"/>
    </location>
</feature>
<evidence type="ECO:0000256" key="7">
    <source>
        <dbReference type="RuleBase" id="RU362096"/>
    </source>
</evidence>
<dbReference type="OrthoDB" id="5839883at2759"/>
<dbReference type="EC" id="2.7.10.2" evidence="7"/>
<evidence type="ECO:0000256" key="2">
    <source>
        <dbReference type="ARBA" id="ARBA00022741"/>
    </source>
</evidence>
<dbReference type="SUPFAM" id="SSF56112">
    <property type="entry name" value="Protein kinase-like (PK-like)"/>
    <property type="match status" value="1"/>
</dbReference>
<keyword evidence="5 7" id="KW-0829">Tyrosine-protein kinase</keyword>
<dbReference type="PANTHER" id="PTHR24418">
    <property type="entry name" value="TYROSINE-PROTEIN KINASE"/>
    <property type="match status" value="1"/>
</dbReference>
<keyword evidence="6" id="KW-0727">SH2 domain</keyword>
<dbReference type="GO" id="GO:0004715">
    <property type="term" value="F:non-membrane spanning protein tyrosine kinase activity"/>
    <property type="evidence" value="ECO:0007669"/>
    <property type="project" value="UniProtKB-EC"/>
</dbReference>
<dbReference type="SMR" id="A0A016SG97"/>
<dbReference type="InterPro" id="IPR050198">
    <property type="entry name" value="Non-receptor_tyrosine_kinases"/>
</dbReference>
<feature type="domain" description="SH2" evidence="8">
    <location>
        <begin position="26"/>
        <end position="135"/>
    </location>
</feature>
<dbReference type="Pfam" id="PF00017">
    <property type="entry name" value="SH2"/>
    <property type="match status" value="1"/>
</dbReference>
<protein>
    <recommendedName>
        <fullName evidence="7">Tyrosine-protein kinase</fullName>
        <ecNumber evidence="7">2.7.10.2</ecNumber>
    </recommendedName>
</protein>
<dbReference type="Gene3D" id="3.30.505.10">
    <property type="entry name" value="SH2 domain"/>
    <property type="match status" value="1"/>
</dbReference>
<dbReference type="AlphaFoldDB" id="A0A016SG97"/>
<keyword evidence="2 7" id="KW-0547">Nucleotide-binding</keyword>
<dbReference type="GO" id="GO:0005524">
    <property type="term" value="F:ATP binding"/>
    <property type="evidence" value="ECO:0007669"/>
    <property type="project" value="UniProtKB-KW"/>
</dbReference>
<dbReference type="Gene3D" id="1.10.510.10">
    <property type="entry name" value="Transferase(Phosphotransferase) domain 1"/>
    <property type="match status" value="1"/>
</dbReference>
<sequence>MADSGGADDTVPPCENFDPDLVNQSYYHGWLPRDDLPHLLQRHGDFLVRITEADSLGTRLEMVLSALHDPEGRYTHRRRGPVNEEDIVHIIIQSVQHKYYMDDSKLFNTVDDLIDHFSRHSISVRDLKVRIRRAVCLGSWEFRAQDVRLGESIGKSGCIEVRKGSFEKDGKSTEASVTTVRGRSPYAKQTIVEMMRQCRMLRDLHHPCVVEFYGVCLLTHPCCFLLEYVSEGPLNEYLKKGQGRFKRDELLLMVMSAGWGLEFIHSHGIIHRDLGARNCFYDKQLVKISGFGLARKASTYTMKVLKKLSVHWMAPETVEEFLYSQKSDVYSFGVSLFY</sequence>
<keyword evidence="1 7" id="KW-0808">Transferase</keyword>
<dbReference type="SUPFAM" id="SSF55550">
    <property type="entry name" value="SH2 domain"/>
    <property type="match status" value="1"/>
</dbReference>
<dbReference type="InterPro" id="IPR011009">
    <property type="entry name" value="Kinase-like_dom_sf"/>
</dbReference>
<comment type="catalytic activity">
    <reaction evidence="7">
        <text>L-tyrosyl-[protein] + ATP = O-phospho-L-tyrosyl-[protein] + ADP + H(+)</text>
        <dbReference type="Rhea" id="RHEA:10596"/>
        <dbReference type="Rhea" id="RHEA-COMP:10136"/>
        <dbReference type="Rhea" id="RHEA-COMP:20101"/>
        <dbReference type="ChEBI" id="CHEBI:15378"/>
        <dbReference type="ChEBI" id="CHEBI:30616"/>
        <dbReference type="ChEBI" id="CHEBI:46858"/>
        <dbReference type="ChEBI" id="CHEBI:61978"/>
        <dbReference type="ChEBI" id="CHEBI:456216"/>
        <dbReference type="EC" id="2.7.10.2"/>
    </reaction>
</comment>
<dbReference type="InterPro" id="IPR036860">
    <property type="entry name" value="SH2_dom_sf"/>
</dbReference>
<evidence type="ECO:0000256" key="4">
    <source>
        <dbReference type="ARBA" id="ARBA00022840"/>
    </source>
</evidence>
<accession>A0A016SG97</accession>
<name>A0A016SG97_9BILA</name>
<dbReference type="Pfam" id="PF07714">
    <property type="entry name" value="PK_Tyr_Ser-Thr"/>
    <property type="match status" value="1"/>
</dbReference>
<dbReference type="PRINTS" id="PR00109">
    <property type="entry name" value="TYRKINASE"/>
</dbReference>
<dbReference type="EMBL" id="JARK01001568">
    <property type="protein sequence ID" value="EYB89412.1"/>
    <property type="molecule type" value="Genomic_DNA"/>
</dbReference>
<dbReference type="SMART" id="SM00252">
    <property type="entry name" value="SH2"/>
    <property type="match status" value="1"/>
</dbReference>
<proteinExistence type="inferred from homology"/>
<evidence type="ECO:0000313" key="10">
    <source>
        <dbReference type="EMBL" id="EYB89412.1"/>
    </source>
</evidence>
<organism evidence="10 11">
    <name type="scientific">Ancylostoma ceylanicum</name>
    <dbReference type="NCBI Taxonomy" id="53326"/>
    <lineage>
        <taxon>Eukaryota</taxon>
        <taxon>Metazoa</taxon>
        <taxon>Ecdysozoa</taxon>
        <taxon>Nematoda</taxon>
        <taxon>Chromadorea</taxon>
        <taxon>Rhabditida</taxon>
        <taxon>Rhabditina</taxon>
        <taxon>Rhabditomorpha</taxon>
        <taxon>Strongyloidea</taxon>
        <taxon>Ancylostomatidae</taxon>
        <taxon>Ancylostomatinae</taxon>
        <taxon>Ancylostoma</taxon>
    </lineage>
</organism>
<dbReference type="Proteomes" id="UP000024635">
    <property type="component" value="Unassembled WGS sequence"/>
</dbReference>
<comment type="caution">
    <text evidence="10">The sequence shown here is derived from an EMBL/GenBank/DDBJ whole genome shotgun (WGS) entry which is preliminary data.</text>
</comment>
<evidence type="ECO:0000256" key="3">
    <source>
        <dbReference type="ARBA" id="ARBA00022777"/>
    </source>
</evidence>
<evidence type="ECO:0000259" key="8">
    <source>
        <dbReference type="PROSITE" id="PS50001"/>
    </source>
</evidence>
<keyword evidence="3 7" id="KW-0418">Kinase</keyword>
<evidence type="ECO:0000256" key="1">
    <source>
        <dbReference type="ARBA" id="ARBA00022679"/>
    </source>
</evidence>
<dbReference type="InterPro" id="IPR000719">
    <property type="entry name" value="Prot_kinase_dom"/>
</dbReference>
<evidence type="ECO:0000259" key="9">
    <source>
        <dbReference type="PROSITE" id="PS50011"/>
    </source>
</evidence>